<dbReference type="KEGG" id="carh:EGY05_11655"/>
<dbReference type="OrthoDB" id="1271281at2"/>
<dbReference type="STRING" id="651561.BBI00_07870"/>
<protein>
    <submittedName>
        <fullName evidence="1">Uncharacterized protein</fullName>
    </submittedName>
</protein>
<organism evidence="1 2">
    <name type="scientific">Chryseobacterium arthrosphaerae</name>
    <dbReference type="NCBI Taxonomy" id="651561"/>
    <lineage>
        <taxon>Bacteria</taxon>
        <taxon>Pseudomonadati</taxon>
        <taxon>Bacteroidota</taxon>
        <taxon>Flavobacteriia</taxon>
        <taxon>Flavobacteriales</taxon>
        <taxon>Weeksellaceae</taxon>
        <taxon>Chryseobacterium group</taxon>
        <taxon>Chryseobacterium</taxon>
    </lineage>
</organism>
<proteinExistence type="predicted"/>
<dbReference type="AlphaFoldDB" id="A0A1B8ZRP5"/>
<sequence length="94" mass="10964">MDYLETERLDLLKDQKLIDEYLSWVIKKDLNIDINVSNEYVAAHNIVSQKLILVKTFSDIILENPDLYLLLSSLIQDINTGSLTKSRIHYLLKK</sequence>
<dbReference type="RefSeq" id="WP_065398250.1">
    <property type="nucleotide sequence ID" value="NZ_CP033811.1"/>
</dbReference>
<dbReference type="Proteomes" id="UP000093432">
    <property type="component" value="Unassembled WGS sequence"/>
</dbReference>
<comment type="caution">
    <text evidence="1">The sequence shown here is derived from an EMBL/GenBank/DDBJ whole genome shotgun (WGS) entry which is preliminary data.</text>
</comment>
<gene>
    <name evidence="1" type="ORF">BBI00_07870</name>
</gene>
<reference evidence="2" key="1">
    <citation type="submission" date="2016-07" db="EMBL/GenBank/DDBJ databases">
        <authorList>
            <person name="Florea S."/>
            <person name="Webb J.S."/>
            <person name="Jaromczyk J."/>
            <person name="Schardl C.L."/>
        </authorList>
    </citation>
    <scope>NUCLEOTIDE SEQUENCE [LARGE SCALE GENOMIC DNA]</scope>
    <source>
        <strain evidence="2">CC-VM-7</strain>
    </source>
</reference>
<evidence type="ECO:0000313" key="1">
    <source>
        <dbReference type="EMBL" id="OCA74260.1"/>
    </source>
</evidence>
<evidence type="ECO:0000313" key="2">
    <source>
        <dbReference type="Proteomes" id="UP000093432"/>
    </source>
</evidence>
<accession>A0A1B8ZRP5</accession>
<dbReference type="EMBL" id="MAYG01000001">
    <property type="protein sequence ID" value="OCA74260.1"/>
    <property type="molecule type" value="Genomic_DNA"/>
</dbReference>
<name>A0A1B8ZRP5_9FLAO</name>